<dbReference type="PANTHER" id="PTHR30137">
    <property type="entry name" value="LUCIFERASE-LIKE MONOOXYGENASE"/>
    <property type="match status" value="1"/>
</dbReference>
<evidence type="ECO:0000259" key="3">
    <source>
        <dbReference type="Pfam" id="PF00296"/>
    </source>
</evidence>
<sequence>MDLRGGRRAREPVRQGGVAVKFGMFYPVAVASEAELGKGLWGLDSSRYANTIDELREQAICADETGWTSMMFAEHHFEIEGYHVTPNPLMLNVYLAQHTKRLRQGQMGLVLPNWNPLRLAEDIAMADHLTGGRLDIGLSRGYQPRSVGVMGQHYHANAAGTGRAEIEATNRRIVEEWFEVMRRSWTEDLWDFEGEFINVPPRGLQWNHPISARLEAGVRNGALHQVATVPKPRQWPHPPLFTTLTQSPETLNWSARIGSSVVTLAANLDIVRWVFQSYMDEAAKHGRELRFGEYSTGGGVVLCRNLAVGRTHEEAMETARQGSAFWTHWLGEFGFFEALRMKGQEGPVPKTFEQMVESGFQLVGTPDAVGEQIQRLKEELDVEYMIFIMYGGITEQKRMLETIRLFGEEVIPSFADKAAA</sequence>
<keyword evidence="5" id="KW-1185">Reference proteome</keyword>
<dbReference type="Proteomes" id="UP000240653">
    <property type="component" value="Unassembled WGS sequence"/>
</dbReference>
<evidence type="ECO:0000313" key="5">
    <source>
        <dbReference type="Proteomes" id="UP000240653"/>
    </source>
</evidence>
<proteinExistence type="predicted"/>
<feature type="domain" description="Luciferase-like" evidence="3">
    <location>
        <begin position="22"/>
        <end position="378"/>
    </location>
</feature>
<organism evidence="4 5">
    <name type="scientific">Pseudaminobacter soli</name>
    <name type="common">ex Li et al. 2025</name>
    <dbReference type="NCBI Taxonomy" id="1295366"/>
    <lineage>
        <taxon>Bacteria</taxon>
        <taxon>Pseudomonadati</taxon>
        <taxon>Pseudomonadota</taxon>
        <taxon>Alphaproteobacteria</taxon>
        <taxon>Hyphomicrobiales</taxon>
        <taxon>Phyllobacteriaceae</taxon>
        <taxon>Pseudaminobacter</taxon>
    </lineage>
</organism>
<dbReference type="Gene3D" id="3.20.20.30">
    <property type="entry name" value="Luciferase-like domain"/>
    <property type="match status" value="1"/>
</dbReference>
<dbReference type="InterPro" id="IPR036661">
    <property type="entry name" value="Luciferase-like_sf"/>
</dbReference>
<evidence type="ECO:0000256" key="1">
    <source>
        <dbReference type="ARBA" id="ARBA00023002"/>
    </source>
</evidence>
<dbReference type="GO" id="GO:0016705">
    <property type="term" value="F:oxidoreductase activity, acting on paired donors, with incorporation or reduction of molecular oxygen"/>
    <property type="evidence" value="ECO:0007669"/>
    <property type="project" value="InterPro"/>
</dbReference>
<evidence type="ECO:0000256" key="2">
    <source>
        <dbReference type="ARBA" id="ARBA00023033"/>
    </source>
</evidence>
<dbReference type="AlphaFoldDB" id="A0A2P7S2I3"/>
<evidence type="ECO:0000313" key="4">
    <source>
        <dbReference type="EMBL" id="PSJ56680.1"/>
    </source>
</evidence>
<dbReference type="OrthoDB" id="9804736at2"/>
<dbReference type="GO" id="GO:0005829">
    <property type="term" value="C:cytosol"/>
    <property type="evidence" value="ECO:0007669"/>
    <property type="project" value="TreeGrafter"/>
</dbReference>
<dbReference type="InterPro" id="IPR050766">
    <property type="entry name" value="Bact_Lucif_Oxidored"/>
</dbReference>
<reference evidence="4 5" key="1">
    <citation type="submission" date="2018-03" db="EMBL/GenBank/DDBJ databases">
        <title>The draft genome of Mesorhizobium soli JCM 19897.</title>
        <authorList>
            <person name="Li L."/>
            <person name="Liu L."/>
            <person name="Liang L."/>
            <person name="Wang T."/>
            <person name="Zhang X."/>
        </authorList>
    </citation>
    <scope>NUCLEOTIDE SEQUENCE [LARGE SCALE GENOMIC DNA]</scope>
    <source>
        <strain evidence="4 5">JCM 19897</strain>
    </source>
</reference>
<dbReference type="Pfam" id="PF00296">
    <property type="entry name" value="Bac_luciferase"/>
    <property type="match status" value="1"/>
</dbReference>
<comment type="caution">
    <text evidence="4">The sequence shown here is derived from an EMBL/GenBank/DDBJ whole genome shotgun (WGS) entry which is preliminary data.</text>
</comment>
<gene>
    <name evidence="4" type="ORF">C7I85_24325</name>
</gene>
<keyword evidence="1" id="KW-0560">Oxidoreductase</keyword>
<dbReference type="PANTHER" id="PTHR30137:SF8">
    <property type="entry name" value="BLR5498 PROTEIN"/>
    <property type="match status" value="1"/>
</dbReference>
<protein>
    <recommendedName>
        <fullName evidence="3">Luciferase-like domain-containing protein</fullName>
    </recommendedName>
</protein>
<dbReference type="InterPro" id="IPR011251">
    <property type="entry name" value="Luciferase-like_dom"/>
</dbReference>
<dbReference type="EMBL" id="PXYL01000017">
    <property type="protein sequence ID" value="PSJ56680.1"/>
    <property type="molecule type" value="Genomic_DNA"/>
</dbReference>
<keyword evidence="2" id="KW-0503">Monooxygenase</keyword>
<name>A0A2P7S2I3_9HYPH</name>
<dbReference type="GO" id="GO:0004497">
    <property type="term" value="F:monooxygenase activity"/>
    <property type="evidence" value="ECO:0007669"/>
    <property type="project" value="UniProtKB-KW"/>
</dbReference>
<accession>A0A2P7S2I3</accession>
<dbReference type="SUPFAM" id="SSF51679">
    <property type="entry name" value="Bacterial luciferase-like"/>
    <property type="match status" value="1"/>
</dbReference>